<feature type="region of interest" description="Disordered" evidence="2">
    <location>
        <begin position="1"/>
        <end position="52"/>
    </location>
</feature>
<protein>
    <submittedName>
        <fullName evidence="3">Uncharacterized protein</fullName>
    </submittedName>
</protein>
<keyword evidence="1" id="KW-0175">Coiled coil</keyword>
<reference evidence="3" key="1">
    <citation type="submission" date="2021-01" db="EMBL/GenBank/DDBJ databases">
        <authorList>
            <consortium name="Genoscope - CEA"/>
            <person name="William W."/>
        </authorList>
    </citation>
    <scope>NUCLEOTIDE SEQUENCE</scope>
</reference>
<keyword evidence="4" id="KW-1185">Reference proteome</keyword>
<gene>
    <name evidence="3" type="ORF">PSON_ATCC_30995.1.T0570331</name>
</gene>
<feature type="compositionally biased region" description="Polar residues" evidence="2">
    <location>
        <begin position="8"/>
        <end position="32"/>
    </location>
</feature>
<comment type="caution">
    <text evidence="3">The sequence shown here is derived from an EMBL/GenBank/DDBJ whole genome shotgun (WGS) entry which is preliminary data.</text>
</comment>
<name>A0A8S1NMD8_9CILI</name>
<dbReference type="AlphaFoldDB" id="A0A8S1NMD8"/>
<dbReference type="EMBL" id="CAJJDN010000057">
    <property type="protein sequence ID" value="CAD8091556.1"/>
    <property type="molecule type" value="Genomic_DNA"/>
</dbReference>
<feature type="coiled-coil region" evidence="1">
    <location>
        <begin position="257"/>
        <end position="284"/>
    </location>
</feature>
<proteinExistence type="predicted"/>
<evidence type="ECO:0000313" key="3">
    <source>
        <dbReference type="EMBL" id="CAD8091556.1"/>
    </source>
</evidence>
<sequence>MIKEESPQKTYQRITQTPQLNKNQQSNYFSIKNRSKKQRRTSSNEKERPSTNQIFNIQQLKQNKQEIQSSKSKLKFQLRPFTDILENKVKKTNDEQICRIEQQKLNNQLQNQIVEQTIQPNITEQQDKKTILNNYFKQKLDSNSEQNYNSEQNDDKNVTKYKIQELNFDYNKIRVLKQIFKGILAKIQLADNLLQSQRKLNQILEYRQDIFRYLIVNYQQSVFLNLISIKNNEIKREQYPLQNQLIEFIEPINYFQDEEFELQMNNLKETLQKLDLKNQLAFQQLNDILQSKEKYNLEDIFELIRTKDIKYNFVRIIECYCNHYQEFLEQLKNDQNQLKSKELLMFLGYSTKFIESESVYSIENLKIINIDEICNQEENYKNIVKMIKENWKKKENV</sequence>
<dbReference type="Proteomes" id="UP000692954">
    <property type="component" value="Unassembled WGS sequence"/>
</dbReference>
<evidence type="ECO:0000256" key="1">
    <source>
        <dbReference type="SAM" id="Coils"/>
    </source>
</evidence>
<evidence type="ECO:0000313" key="4">
    <source>
        <dbReference type="Proteomes" id="UP000692954"/>
    </source>
</evidence>
<accession>A0A8S1NMD8</accession>
<organism evidence="3 4">
    <name type="scientific">Paramecium sonneborni</name>
    <dbReference type="NCBI Taxonomy" id="65129"/>
    <lineage>
        <taxon>Eukaryota</taxon>
        <taxon>Sar</taxon>
        <taxon>Alveolata</taxon>
        <taxon>Ciliophora</taxon>
        <taxon>Intramacronucleata</taxon>
        <taxon>Oligohymenophorea</taxon>
        <taxon>Peniculida</taxon>
        <taxon>Parameciidae</taxon>
        <taxon>Paramecium</taxon>
    </lineage>
</organism>
<evidence type="ECO:0000256" key="2">
    <source>
        <dbReference type="SAM" id="MobiDB-lite"/>
    </source>
</evidence>